<dbReference type="PANTHER" id="PTHR21137">
    <property type="entry name" value="ODORANT RECEPTOR"/>
    <property type="match status" value="1"/>
</dbReference>
<evidence type="ECO:0000313" key="11">
    <source>
        <dbReference type="EMBL" id="CAL7950591.1"/>
    </source>
</evidence>
<evidence type="ECO:0000256" key="5">
    <source>
        <dbReference type="ARBA" id="ARBA00022725"/>
    </source>
</evidence>
<evidence type="ECO:0000256" key="8">
    <source>
        <dbReference type="ARBA" id="ARBA00023170"/>
    </source>
</evidence>
<dbReference type="EMBL" id="CAXAJV020001300">
    <property type="protein sequence ID" value="CAL7950591.1"/>
    <property type="molecule type" value="Genomic_DNA"/>
</dbReference>
<keyword evidence="8 10" id="KW-0675">Receptor</keyword>
<proteinExistence type="inferred from homology"/>
<comment type="subcellular location">
    <subcellularLocation>
        <location evidence="1 10">Cell membrane</location>
        <topology evidence="1 10">Multi-pass membrane protein</topology>
    </subcellularLocation>
</comment>
<keyword evidence="4 10" id="KW-0812">Transmembrane</keyword>
<evidence type="ECO:0000256" key="7">
    <source>
        <dbReference type="ARBA" id="ARBA00023136"/>
    </source>
</evidence>
<dbReference type="InterPro" id="IPR004117">
    <property type="entry name" value="7tm6_olfct_rcpt"/>
</dbReference>
<keyword evidence="9 10" id="KW-0807">Transducer</keyword>
<dbReference type="PANTHER" id="PTHR21137:SF35">
    <property type="entry name" value="ODORANT RECEPTOR 19A-RELATED"/>
    <property type="match status" value="1"/>
</dbReference>
<feature type="transmembrane region" description="Helical" evidence="10">
    <location>
        <begin position="163"/>
        <end position="183"/>
    </location>
</feature>
<evidence type="ECO:0000313" key="12">
    <source>
        <dbReference type="Proteomes" id="UP001642520"/>
    </source>
</evidence>
<sequence>MQLSTFFTLLSCSGCWRPISWSSPLKTLIYNAYTLFFVLLSIVFVITETGSLFTVKSVDEFVDNTYVLITIFVGCCKLLNVLLYREQIISLMNIFLEEPCATSTIEETEIQTIYDARLRRNAFRYTALIEISIVMTISNSILTNFTHGRLTYRAWIPYDYTTTIVYSLTFASQLIYILMQSLVHLATDILFVGVLMQVCCQFEILLSRLNNLEANSNVVLKRIVRHHNCIYQLTAMINDTLNLIIFSQYFGSFLVLCLSLIQLLKIDILSIEFVAIMFYLTSILLQSFLYCWYGNEVKLKSMNLADMMFQIDWTELDASAKKILLIAMNRTQSPIELESAHVMTVNIDFFMTVSNIIFLFLYSKVPIRCTTCYKIVENNQTTIEMKKSSASVPILTYY</sequence>
<feature type="transmembrane region" description="Helical" evidence="10">
    <location>
        <begin position="122"/>
        <end position="142"/>
    </location>
</feature>
<keyword evidence="7 10" id="KW-0472">Membrane</keyword>
<comment type="caution">
    <text evidence="11">The sequence shown here is derived from an EMBL/GenBank/DDBJ whole genome shotgun (WGS) entry which is preliminary data.</text>
</comment>
<evidence type="ECO:0000256" key="10">
    <source>
        <dbReference type="RuleBase" id="RU351113"/>
    </source>
</evidence>
<accession>A0ABP1PBI0</accession>
<gene>
    <name evidence="11" type="ORF">XYLVIOL_LOCUS10045</name>
</gene>
<comment type="similarity">
    <text evidence="10">Belongs to the insect chemoreceptor superfamily. Heteromeric odorant receptor channel (TC 1.A.69) family.</text>
</comment>
<protein>
    <recommendedName>
        <fullName evidence="10">Odorant receptor</fullName>
    </recommendedName>
</protein>
<dbReference type="Proteomes" id="UP001642520">
    <property type="component" value="Unassembled WGS sequence"/>
</dbReference>
<evidence type="ECO:0000256" key="3">
    <source>
        <dbReference type="ARBA" id="ARBA00022606"/>
    </source>
</evidence>
<keyword evidence="3 10" id="KW-0716">Sensory transduction</keyword>
<feature type="transmembrane region" description="Helical" evidence="10">
    <location>
        <begin position="241"/>
        <end position="261"/>
    </location>
</feature>
<comment type="caution">
    <text evidence="10">Lacks conserved residue(s) required for the propagation of feature annotation.</text>
</comment>
<keyword evidence="2" id="KW-1003">Cell membrane</keyword>
<reference evidence="11 12" key="1">
    <citation type="submission" date="2024-08" db="EMBL/GenBank/DDBJ databases">
        <authorList>
            <person name="Will J Nash"/>
            <person name="Angela Man"/>
            <person name="Seanna McTaggart"/>
            <person name="Kendall Baker"/>
            <person name="Tom Barker"/>
            <person name="Leah Catchpole"/>
            <person name="Alex Durrant"/>
            <person name="Karim Gharbi"/>
            <person name="Naomi Irish"/>
            <person name="Gemy Kaithakottil"/>
            <person name="Debby Ku"/>
            <person name="Aaliyah Providence"/>
            <person name="Felix Shaw"/>
            <person name="David Swarbreck"/>
            <person name="Chris Watkins"/>
            <person name="Ann M. McCartney"/>
            <person name="Giulio Formenti"/>
            <person name="Alice Mouton"/>
            <person name="Noel Vella"/>
            <person name="Bjorn M von Reumont"/>
            <person name="Adriana Vella"/>
            <person name="Wilfried Haerty"/>
        </authorList>
    </citation>
    <scope>NUCLEOTIDE SEQUENCE [LARGE SCALE GENOMIC DNA]</scope>
</reference>
<feature type="transmembrane region" description="Helical" evidence="10">
    <location>
        <begin position="273"/>
        <end position="293"/>
    </location>
</feature>
<evidence type="ECO:0000256" key="4">
    <source>
        <dbReference type="ARBA" id="ARBA00022692"/>
    </source>
</evidence>
<feature type="transmembrane region" description="Helical" evidence="10">
    <location>
        <begin position="65"/>
        <end position="84"/>
    </location>
</feature>
<organism evidence="11 12">
    <name type="scientific">Xylocopa violacea</name>
    <name type="common">Violet carpenter bee</name>
    <name type="synonym">Apis violacea</name>
    <dbReference type="NCBI Taxonomy" id="135666"/>
    <lineage>
        <taxon>Eukaryota</taxon>
        <taxon>Metazoa</taxon>
        <taxon>Ecdysozoa</taxon>
        <taxon>Arthropoda</taxon>
        <taxon>Hexapoda</taxon>
        <taxon>Insecta</taxon>
        <taxon>Pterygota</taxon>
        <taxon>Neoptera</taxon>
        <taxon>Endopterygota</taxon>
        <taxon>Hymenoptera</taxon>
        <taxon>Apocrita</taxon>
        <taxon>Aculeata</taxon>
        <taxon>Apoidea</taxon>
        <taxon>Anthophila</taxon>
        <taxon>Apidae</taxon>
        <taxon>Xylocopa</taxon>
        <taxon>Xylocopa</taxon>
    </lineage>
</organism>
<feature type="transmembrane region" description="Helical" evidence="10">
    <location>
        <begin position="30"/>
        <end position="53"/>
    </location>
</feature>
<keyword evidence="12" id="KW-1185">Reference proteome</keyword>
<evidence type="ECO:0000256" key="2">
    <source>
        <dbReference type="ARBA" id="ARBA00022475"/>
    </source>
</evidence>
<evidence type="ECO:0000256" key="6">
    <source>
        <dbReference type="ARBA" id="ARBA00022989"/>
    </source>
</evidence>
<name>A0ABP1PBI0_XYLVO</name>
<keyword evidence="5 10" id="KW-0552">Olfaction</keyword>
<dbReference type="Pfam" id="PF02949">
    <property type="entry name" value="7tm_6"/>
    <property type="match status" value="1"/>
</dbReference>
<evidence type="ECO:0000256" key="1">
    <source>
        <dbReference type="ARBA" id="ARBA00004651"/>
    </source>
</evidence>
<evidence type="ECO:0000256" key="9">
    <source>
        <dbReference type="ARBA" id="ARBA00023224"/>
    </source>
</evidence>
<keyword evidence="6 10" id="KW-1133">Transmembrane helix</keyword>